<evidence type="ECO:0000313" key="1">
    <source>
        <dbReference type="EMBL" id="RPA93679.1"/>
    </source>
</evidence>
<dbReference type="OrthoDB" id="5401962at2759"/>
<dbReference type="AlphaFoldDB" id="A0A3N4J5U6"/>
<reference evidence="1 2" key="1">
    <citation type="journal article" date="2018" name="Nat. Ecol. Evol.">
        <title>Pezizomycetes genomes reveal the molecular basis of ectomycorrhizal truffle lifestyle.</title>
        <authorList>
            <person name="Murat C."/>
            <person name="Payen T."/>
            <person name="Noel B."/>
            <person name="Kuo A."/>
            <person name="Morin E."/>
            <person name="Chen J."/>
            <person name="Kohler A."/>
            <person name="Krizsan K."/>
            <person name="Balestrini R."/>
            <person name="Da Silva C."/>
            <person name="Montanini B."/>
            <person name="Hainaut M."/>
            <person name="Levati E."/>
            <person name="Barry K.W."/>
            <person name="Belfiori B."/>
            <person name="Cichocki N."/>
            <person name="Clum A."/>
            <person name="Dockter R.B."/>
            <person name="Fauchery L."/>
            <person name="Guy J."/>
            <person name="Iotti M."/>
            <person name="Le Tacon F."/>
            <person name="Lindquist E.A."/>
            <person name="Lipzen A."/>
            <person name="Malagnac F."/>
            <person name="Mello A."/>
            <person name="Molinier V."/>
            <person name="Miyauchi S."/>
            <person name="Poulain J."/>
            <person name="Riccioni C."/>
            <person name="Rubini A."/>
            <person name="Sitrit Y."/>
            <person name="Splivallo R."/>
            <person name="Traeger S."/>
            <person name="Wang M."/>
            <person name="Zifcakova L."/>
            <person name="Wipf D."/>
            <person name="Zambonelli A."/>
            <person name="Paolocci F."/>
            <person name="Nowrousian M."/>
            <person name="Ottonello S."/>
            <person name="Baldrian P."/>
            <person name="Spatafora J.W."/>
            <person name="Henrissat B."/>
            <person name="Nagy L.G."/>
            <person name="Aury J.M."/>
            <person name="Wincker P."/>
            <person name="Grigoriev I.V."/>
            <person name="Bonfante P."/>
            <person name="Martin F.M."/>
        </authorList>
    </citation>
    <scope>NUCLEOTIDE SEQUENCE [LARGE SCALE GENOMIC DNA]</scope>
    <source>
        <strain evidence="1 2">120613-1</strain>
    </source>
</reference>
<sequence length="61" mass="7189">LSSQPDFQAQKHQLQESIEGAGHQVIFYLVCHCEQNFIEYFRGHAKVYTRTYCEYSYPSLV</sequence>
<accession>A0A3N4J5U6</accession>
<dbReference type="STRING" id="1336337.A0A3N4J5U6"/>
<protein>
    <submittedName>
        <fullName evidence="1">Uncharacterized protein</fullName>
    </submittedName>
</protein>
<dbReference type="Proteomes" id="UP000276215">
    <property type="component" value="Unassembled WGS sequence"/>
</dbReference>
<organism evidence="1 2">
    <name type="scientific">Choiromyces venosus 120613-1</name>
    <dbReference type="NCBI Taxonomy" id="1336337"/>
    <lineage>
        <taxon>Eukaryota</taxon>
        <taxon>Fungi</taxon>
        <taxon>Dikarya</taxon>
        <taxon>Ascomycota</taxon>
        <taxon>Pezizomycotina</taxon>
        <taxon>Pezizomycetes</taxon>
        <taxon>Pezizales</taxon>
        <taxon>Tuberaceae</taxon>
        <taxon>Choiromyces</taxon>
    </lineage>
</organism>
<evidence type="ECO:0000313" key="2">
    <source>
        <dbReference type="Proteomes" id="UP000276215"/>
    </source>
</evidence>
<proteinExistence type="predicted"/>
<dbReference type="EMBL" id="ML120448">
    <property type="protein sequence ID" value="RPA93679.1"/>
    <property type="molecule type" value="Genomic_DNA"/>
</dbReference>
<name>A0A3N4J5U6_9PEZI</name>
<keyword evidence="2" id="KW-1185">Reference proteome</keyword>
<gene>
    <name evidence="1" type="ORF">L873DRAFT_1704156</name>
</gene>
<feature type="non-terminal residue" evidence="1">
    <location>
        <position position="1"/>
    </location>
</feature>